<comment type="caution">
    <text evidence="3">The sequence shown here is derived from an EMBL/GenBank/DDBJ whole genome shotgun (WGS) entry which is preliminary data.</text>
</comment>
<reference evidence="3 4" key="2">
    <citation type="journal article" date="2017" name="Front. Plant Sci.">
        <title>Gene Classification and Mining of Molecular Markers Useful in Red Clover (Trifolium pratense) Breeding.</title>
        <authorList>
            <person name="Istvanek J."/>
            <person name="Dluhosova J."/>
            <person name="Dluhos P."/>
            <person name="Patkova L."/>
            <person name="Nedelnik J."/>
            <person name="Repkova J."/>
        </authorList>
    </citation>
    <scope>NUCLEOTIDE SEQUENCE [LARGE SCALE GENOMIC DNA]</scope>
    <source>
        <strain evidence="4">cv. Tatra</strain>
        <tissue evidence="3">Young leaves</tissue>
    </source>
</reference>
<gene>
    <name evidence="3" type="ORF">L195_g031227</name>
</gene>
<accession>A0A2K3L9U2</accession>
<feature type="compositionally biased region" description="Acidic residues" evidence="1">
    <location>
        <begin position="1"/>
        <end position="10"/>
    </location>
</feature>
<reference evidence="3 4" key="1">
    <citation type="journal article" date="2014" name="Am. J. Bot.">
        <title>Genome assembly and annotation for red clover (Trifolium pratense; Fabaceae).</title>
        <authorList>
            <person name="Istvanek J."/>
            <person name="Jaros M."/>
            <person name="Krenek A."/>
            <person name="Repkova J."/>
        </authorList>
    </citation>
    <scope>NUCLEOTIDE SEQUENCE [LARGE SCALE GENOMIC DNA]</scope>
    <source>
        <strain evidence="4">cv. Tatra</strain>
        <tissue evidence="3">Young leaves</tissue>
    </source>
</reference>
<feature type="region of interest" description="Disordered" evidence="1">
    <location>
        <begin position="1"/>
        <end position="27"/>
    </location>
</feature>
<keyword evidence="2" id="KW-1133">Transmembrane helix</keyword>
<keyword evidence="2" id="KW-0472">Membrane</keyword>
<name>A0A2K3L9U2_TRIPR</name>
<feature type="transmembrane region" description="Helical" evidence="2">
    <location>
        <begin position="65"/>
        <end position="85"/>
    </location>
</feature>
<evidence type="ECO:0000313" key="4">
    <source>
        <dbReference type="Proteomes" id="UP000236291"/>
    </source>
</evidence>
<dbReference type="AlphaFoldDB" id="A0A2K3L9U2"/>
<sequence length="110" mass="12210">EGLHDDEADEGTIVLDGDQEGEHADEAQEVVQNDPAAEAVDDDQQPIQWNKTVTRAMTNLSKKQVLIWIFIIDVLFIHLPGQGMLEHLKNILATAGMLTCLLTDQELMTT</sequence>
<evidence type="ECO:0000313" key="3">
    <source>
        <dbReference type="EMBL" id="PNX75293.1"/>
    </source>
</evidence>
<evidence type="ECO:0000256" key="1">
    <source>
        <dbReference type="SAM" id="MobiDB-lite"/>
    </source>
</evidence>
<organism evidence="3 4">
    <name type="scientific">Trifolium pratense</name>
    <name type="common">Red clover</name>
    <dbReference type="NCBI Taxonomy" id="57577"/>
    <lineage>
        <taxon>Eukaryota</taxon>
        <taxon>Viridiplantae</taxon>
        <taxon>Streptophyta</taxon>
        <taxon>Embryophyta</taxon>
        <taxon>Tracheophyta</taxon>
        <taxon>Spermatophyta</taxon>
        <taxon>Magnoliopsida</taxon>
        <taxon>eudicotyledons</taxon>
        <taxon>Gunneridae</taxon>
        <taxon>Pentapetalae</taxon>
        <taxon>rosids</taxon>
        <taxon>fabids</taxon>
        <taxon>Fabales</taxon>
        <taxon>Fabaceae</taxon>
        <taxon>Papilionoideae</taxon>
        <taxon>50 kb inversion clade</taxon>
        <taxon>NPAAA clade</taxon>
        <taxon>Hologalegina</taxon>
        <taxon>IRL clade</taxon>
        <taxon>Trifolieae</taxon>
        <taxon>Trifolium</taxon>
    </lineage>
</organism>
<dbReference type="Proteomes" id="UP000236291">
    <property type="component" value="Unassembled WGS sequence"/>
</dbReference>
<keyword evidence="2" id="KW-0812">Transmembrane</keyword>
<evidence type="ECO:0000256" key="2">
    <source>
        <dbReference type="SAM" id="Phobius"/>
    </source>
</evidence>
<feature type="non-terminal residue" evidence="3">
    <location>
        <position position="1"/>
    </location>
</feature>
<protein>
    <submittedName>
        <fullName evidence="3">Uncharacterized protein</fullName>
    </submittedName>
</protein>
<dbReference type="EMBL" id="ASHM01028826">
    <property type="protein sequence ID" value="PNX75293.1"/>
    <property type="molecule type" value="Genomic_DNA"/>
</dbReference>
<proteinExistence type="predicted"/>